<dbReference type="InterPro" id="IPR001633">
    <property type="entry name" value="EAL_dom"/>
</dbReference>
<dbReference type="PANTHER" id="PTHR33121">
    <property type="entry name" value="CYCLIC DI-GMP PHOSPHODIESTERASE PDEF"/>
    <property type="match status" value="1"/>
</dbReference>
<dbReference type="InterPro" id="IPR029787">
    <property type="entry name" value="Nucleotide_cyclase"/>
</dbReference>
<dbReference type="Gene3D" id="3.30.70.270">
    <property type="match status" value="1"/>
</dbReference>
<dbReference type="SMART" id="SM00267">
    <property type="entry name" value="GGDEF"/>
    <property type="match status" value="1"/>
</dbReference>
<evidence type="ECO:0000259" key="2">
    <source>
        <dbReference type="PROSITE" id="PS50883"/>
    </source>
</evidence>
<dbReference type="RefSeq" id="WP_106260269.1">
    <property type="nucleotide sequence ID" value="NZ_PVXH01000030.1"/>
</dbReference>
<reference evidence="4 5" key="1">
    <citation type="submission" date="2019-09" db="EMBL/GenBank/DDBJ databases">
        <title>Photobacterium damselae subsp. damselae CDC-2227-81, a human clinical isolate.</title>
        <authorList>
            <person name="Osorio C.R."/>
        </authorList>
    </citation>
    <scope>NUCLEOTIDE SEQUENCE [LARGE SCALE GENOMIC DNA]</scope>
    <source>
        <strain evidence="4 5">CDC-2227-81</strain>
    </source>
</reference>
<sequence>MSLYKKQIINIASIFTLTIGALTINQVTTDRDLIAISEKLIIKSELQLIRNYLLTTPSLTEKNLAHIESDIGQLISHENFSHIEISIDDQKIKWLSPIEPKSLSYQFVTAVFPETDYSISEKLVTPLNNQIAIKLVSSSSNMVKEKNSALIRILFANGTILLFGLGSLYWFTRREFNELQQVIQHLTKNPQSPLPMAKNEEFKIITKAFNSLITQLNLNFQVQAKEALKLKEQAYKDPISLLGNRSFFIHQLNSWLQESSKGGVILSKLQFVDDYYQKEGYQIGDQLIKEIATYLEQAVRNTNATVARLSYDEFAILIPSETLENLKLIGENILLMPEQLKLDEELTLNQTRIGIVLCSEPTTTSNLLAQLDNSLAQAALTPEHPIYVTTDITTKAAFGKQQWKQILLDAIEKDNFSYQYQSVQIGADQIYHYEIFTAIHDSTSRYSANQFLNAIEDLSLGSLFDRNVIIHAINTLLAKKQMPPIAINLTTNSINDPAFVRWLTTTLDTNKNLSHRLYFEIPESCCVRHFDATSILCSTIRFHHFGIGIDNYGRYFQSLNYLQELRPDYVKIDFVYTNQLNDPTKANVLSSICRTAHSLNIKTIATRVETETQKERLSDLFITGFQGFVIEKGITEEKIIA</sequence>
<protein>
    <submittedName>
        <fullName evidence="4">GGDEF domain-containing protein</fullName>
    </submittedName>
</protein>
<feature type="transmembrane region" description="Helical" evidence="1">
    <location>
        <begin position="149"/>
        <end position="171"/>
    </location>
</feature>
<feature type="domain" description="EAL" evidence="2">
    <location>
        <begin position="400"/>
        <end position="641"/>
    </location>
</feature>
<dbReference type="Gene3D" id="3.20.20.450">
    <property type="entry name" value="EAL domain"/>
    <property type="match status" value="1"/>
</dbReference>
<keyword evidence="1" id="KW-0812">Transmembrane</keyword>
<keyword evidence="1" id="KW-0472">Membrane</keyword>
<dbReference type="Pfam" id="PF00563">
    <property type="entry name" value="EAL"/>
    <property type="match status" value="1"/>
</dbReference>
<keyword evidence="1" id="KW-1133">Transmembrane helix</keyword>
<gene>
    <name evidence="4" type="ORF">F6450_02695</name>
</gene>
<dbReference type="CDD" id="cd01948">
    <property type="entry name" value="EAL"/>
    <property type="match status" value="1"/>
</dbReference>
<dbReference type="InterPro" id="IPR050706">
    <property type="entry name" value="Cyclic-di-GMP_PDE-like"/>
</dbReference>
<dbReference type="Proteomes" id="UP000480943">
    <property type="component" value="Unassembled WGS sequence"/>
</dbReference>
<dbReference type="SMART" id="SM00052">
    <property type="entry name" value="EAL"/>
    <property type="match status" value="1"/>
</dbReference>
<dbReference type="NCBIfam" id="TIGR00254">
    <property type="entry name" value="GGDEF"/>
    <property type="match status" value="1"/>
</dbReference>
<dbReference type="SUPFAM" id="SSF55073">
    <property type="entry name" value="Nucleotide cyclase"/>
    <property type="match status" value="1"/>
</dbReference>
<name>A0AAD3ZX34_PHODD</name>
<feature type="domain" description="GGDEF" evidence="3">
    <location>
        <begin position="260"/>
        <end position="391"/>
    </location>
</feature>
<evidence type="ECO:0000313" key="4">
    <source>
        <dbReference type="EMBL" id="KAB1184230.1"/>
    </source>
</evidence>
<dbReference type="EMBL" id="VZUQ01000024">
    <property type="protein sequence ID" value="KAB1184230.1"/>
    <property type="molecule type" value="Genomic_DNA"/>
</dbReference>
<accession>A0AAD3ZX34</accession>
<dbReference type="PROSITE" id="PS50887">
    <property type="entry name" value="GGDEF"/>
    <property type="match status" value="1"/>
</dbReference>
<dbReference type="InterPro" id="IPR000160">
    <property type="entry name" value="GGDEF_dom"/>
</dbReference>
<evidence type="ECO:0000256" key="1">
    <source>
        <dbReference type="SAM" id="Phobius"/>
    </source>
</evidence>
<dbReference type="Pfam" id="PF00990">
    <property type="entry name" value="GGDEF"/>
    <property type="match status" value="1"/>
</dbReference>
<dbReference type="PANTHER" id="PTHR33121:SF79">
    <property type="entry name" value="CYCLIC DI-GMP PHOSPHODIESTERASE PDED-RELATED"/>
    <property type="match status" value="1"/>
</dbReference>
<dbReference type="AlphaFoldDB" id="A0AAD3ZX34"/>
<dbReference type="InterPro" id="IPR043128">
    <property type="entry name" value="Rev_trsase/Diguanyl_cyclase"/>
</dbReference>
<comment type="caution">
    <text evidence="4">The sequence shown here is derived from an EMBL/GenBank/DDBJ whole genome shotgun (WGS) entry which is preliminary data.</text>
</comment>
<organism evidence="4 5">
    <name type="scientific">Photobacterium damselae subsp. damselae</name>
    <name type="common">Listonella damsela</name>
    <dbReference type="NCBI Taxonomy" id="85581"/>
    <lineage>
        <taxon>Bacteria</taxon>
        <taxon>Pseudomonadati</taxon>
        <taxon>Pseudomonadota</taxon>
        <taxon>Gammaproteobacteria</taxon>
        <taxon>Vibrionales</taxon>
        <taxon>Vibrionaceae</taxon>
        <taxon>Photobacterium</taxon>
    </lineage>
</organism>
<evidence type="ECO:0000313" key="5">
    <source>
        <dbReference type="Proteomes" id="UP000480943"/>
    </source>
</evidence>
<evidence type="ECO:0000259" key="3">
    <source>
        <dbReference type="PROSITE" id="PS50887"/>
    </source>
</evidence>
<dbReference type="GO" id="GO:0071111">
    <property type="term" value="F:cyclic-guanylate-specific phosphodiesterase activity"/>
    <property type="evidence" value="ECO:0007669"/>
    <property type="project" value="InterPro"/>
</dbReference>
<dbReference type="InterPro" id="IPR035919">
    <property type="entry name" value="EAL_sf"/>
</dbReference>
<dbReference type="SUPFAM" id="SSF141868">
    <property type="entry name" value="EAL domain-like"/>
    <property type="match status" value="1"/>
</dbReference>
<proteinExistence type="predicted"/>
<dbReference type="PROSITE" id="PS50883">
    <property type="entry name" value="EAL"/>
    <property type="match status" value="1"/>
</dbReference>